<dbReference type="InterPro" id="IPR050833">
    <property type="entry name" value="Poly_Biosynth_Transport"/>
</dbReference>
<comment type="subcellular location">
    <subcellularLocation>
        <location evidence="1">Cell membrane</location>
        <topology evidence="1">Multi-pass membrane protein</topology>
    </subcellularLocation>
</comment>
<keyword evidence="2" id="KW-1003">Cell membrane</keyword>
<feature type="transmembrane region" description="Helical" evidence="6">
    <location>
        <begin position="183"/>
        <end position="205"/>
    </location>
</feature>
<evidence type="ECO:0000256" key="6">
    <source>
        <dbReference type="SAM" id="Phobius"/>
    </source>
</evidence>
<feature type="transmembrane region" description="Helical" evidence="6">
    <location>
        <begin position="463"/>
        <end position="485"/>
    </location>
</feature>
<evidence type="ECO:0000256" key="1">
    <source>
        <dbReference type="ARBA" id="ARBA00004651"/>
    </source>
</evidence>
<dbReference type="GO" id="GO:0005886">
    <property type="term" value="C:plasma membrane"/>
    <property type="evidence" value="ECO:0007669"/>
    <property type="project" value="UniProtKB-SubCell"/>
</dbReference>
<feature type="transmembrane region" description="Helical" evidence="6">
    <location>
        <begin position="402"/>
        <end position="421"/>
    </location>
</feature>
<evidence type="ECO:0000256" key="2">
    <source>
        <dbReference type="ARBA" id="ARBA00022475"/>
    </source>
</evidence>
<feature type="transmembrane region" description="Helical" evidence="6">
    <location>
        <begin position="306"/>
        <end position="327"/>
    </location>
</feature>
<dbReference type="RefSeq" id="WP_228353672.1">
    <property type="nucleotide sequence ID" value="NZ_JACEGA010000001.1"/>
</dbReference>
<reference evidence="7 8" key="1">
    <citation type="submission" date="2020-07" db="EMBL/GenBank/DDBJ databases">
        <title>Characterization and genome sequencing of isolate MD1, a novel member within the family Lachnospiraceae.</title>
        <authorList>
            <person name="Rettenmaier R."/>
            <person name="Di Bello L."/>
            <person name="Zinser C."/>
            <person name="Scheitz K."/>
            <person name="Liebl W."/>
            <person name="Zverlov V."/>
        </authorList>
    </citation>
    <scope>NUCLEOTIDE SEQUENCE [LARGE SCALE GENOMIC DNA]</scope>
    <source>
        <strain evidence="7 8">MD1</strain>
    </source>
</reference>
<name>A0A839K385_9FIRM</name>
<sequence length="511" mass="57293">MNRTKKYIYNISFSAALHLASILSGFIIPRTILQSYGSEMNGIISSVNQFISYFSIVEAGLGGAAMYALYKPLANKDYPAMNGIVSAAKKLYNQTGYIFASMVLGLALLFPHFTENNSLLSYEMGLLVVVLGLKGVLEFFTLAKYRVLLDADQKTYVIAIATIVHLFTYTMIVAILAHYHTNIIVLKAVSLCSVYLRSLILMIYVKRKYPSVNYNAQPDRQSMDKRWDVLYIQLLNTVLGATPGVVIAVVIRDFKLASVYSVFYLVVAGVSGILTSFKTGLSAAFGDLIARNAEKTIKKAYTSFEYLYYALLTVACSTMLITIMPFIRIYTRGIVDTNYDIPLLGVLFTINCLQINIMTPQRMLINSAGIYREMRGQTTTEAVLAIISETVLGYFYGVSGIVTGYIIAETYRAIYLLSYIPRNITKTRVKDSVIRQAMVYMAVALNGLLLHHIPYVPTNYLTWFAYALVVACVTGIITGIMWFLFDKNTAKEIYHTFLKKRWKTSKLAEVE</sequence>
<dbReference type="PANTHER" id="PTHR30250:SF26">
    <property type="entry name" value="PSMA PROTEIN"/>
    <property type="match status" value="1"/>
</dbReference>
<feature type="transmembrane region" description="Helical" evidence="6">
    <location>
        <begin position="7"/>
        <end position="30"/>
    </location>
</feature>
<dbReference type="PANTHER" id="PTHR30250">
    <property type="entry name" value="PST FAMILY PREDICTED COLANIC ACID TRANSPORTER"/>
    <property type="match status" value="1"/>
</dbReference>
<evidence type="ECO:0000313" key="7">
    <source>
        <dbReference type="EMBL" id="MBB2184076.1"/>
    </source>
</evidence>
<evidence type="ECO:0000256" key="5">
    <source>
        <dbReference type="ARBA" id="ARBA00023136"/>
    </source>
</evidence>
<keyword evidence="5 6" id="KW-0472">Membrane</keyword>
<feature type="transmembrane region" description="Helical" evidence="6">
    <location>
        <begin position="263"/>
        <end position="285"/>
    </location>
</feature>
<proteinExistence type="predicted"/>
<feature type="transmembrane region" description="Helical" evidence="6">
    <location>
        <begin position="91"/>
        <end position="113"/>
    </location>
</feature>
<feature type="transmembrane region" description="Helical" evidence="6">
    <location>
        <begin position="433"/>
        <end position="451"/>
    </location>
</feature>
<evidence type="ECO:0000256" key="3">
    <source>
        <dbReference type="ARBA" id="ARBA00022692"/>
    </source>
</evidence>
<accession>A0A839K385</accession>
<feature type="transmembrane region" description="Helical" evidence="6">
    <location>
        <begin position="50"/>
        <end position="70"/>
    </location>
</feature>
<protein>
    <recommendedName>
        <fullName evidence="9">O-antigen/teichoic acid export membrane protein</fullName>
    </recommendedName>
</protein>
<comment type="caution">
    <text evidence="7">The sequence shown here is derived from an EMBL/GenBank/DDBJ whole genome shotgun (WGS) entry which is preliminary data.</text>
</comment>
<evidence type="ECO:0000256" key="4">
    <source>
        <dbReference type="ARBA" id="ARBA00022989"/>
    </source>
</evidence>
<dbReference type="Proteomes" id="UP000574276">
    <property type="component" value="Unassembled WGS sequence"/>
</dbReference>
<keyword evidence="8" id="KW-1185">Reference proteome</keyword>
<organism evidence="7 8">
    <name type="scientific">Variimorphobacter saccharofermentans</name>
    <dbReference type="NCBI Taxonomy" id="2755051"/>
    <lineage>
        <taxon>Bacteria</taxon>
        <taxon>Bacillati</taxon>
        <taxon>Bacillota</taxon>
        <taxon>Clostridia</taxon>
        <taxon>Lachnospirales</taxon>
        <taxon>Lachnospiraceae</taxon>
        <taxon>Variimorphobacter</taxon>
    </lineage>
</organism>
<dbReference type="EMBL" id="JACEGA010000001">
    <property type="protein sequence ID" value="MBB2184076.1"/>
    <property type="molecule type" value="Genomic_DNA"/>
</dbReference>
<feature type="transmembrane region" description="Helical" evidence="6">
    <location>
        <begin position="119"/>
        <end position="143"/>
    </location>
</feature>
<feature type="transmembrane region" description="Helical" evidence="6">
    <location>
        <begin position="229"/>
        <end position="251"/>
    </location>
</feature>
<feature type="transmembrane region" description="Helical" evidence="6">
    <location>
        <begin position="155"/>
        <end position="177"/>
    </location>
</feature>
<evidence type="ECO:0000313" key="8">
    <source>
        <dbReference type="Proteomes" id="UP000574276"/>
    </source>
</evidence>
<dbReference type="AlphaFoldDB" id="A0A839K385"/>
<keyword evidence="4 6" id="KW-1133">Transmembrane helix</keyword>
<gene>
    <name evidence="7" type="ORF">H0486_14440</name>
</gene>
<keyword evidence="3 6" id="KW-0812">Transmembrane</keyword>
<evidence type="ECO:0008006" key="9">
    <source>
        <dbReference type="Google" id="ProtNLM"/>
    </source>
</evidence>